<organism evidence="1 2">
    <name type="scientific">Eumeta variegata</name>
    <name type="common">Bagworm moth</name>
    <name type="synonym">Eumeta japonica</name>
    <dbReference type="NCBI Taxonomy" id="151549"/>
    <lineage>
        <taxon>Eukaryota</taxon>
        <taxon>Metazoa</taxon>
        <taxon>Ecdysozoa</taxon>
        <taxon>Arthropoda</taxon>
        <taxon>Hexapoda</taxon>
        <taxon>Insecta</taxon>
        <taxon>Pterygota</taxon>
        <taxon>Neoptera</taxon>
        <taxon>Endopterygota</taxon>
        <taxon>Lepidoptera</taxon>
        <taxon>Glossata</taxon>
        <taxon>Ditrysia</taxon>
        <taxon>Tineoidea</taxon>
        <taxon>Psychidae</taxon>
        <taxon>Oiketicinae</taxon>
        <taxon>Eumeta</taxon>
    </lineage>
</organism>
<dbReference type="Proteomes" id="UP000299102">
    <property type="component" value="Unassembled WGS sequence"/>
</dbReference>
<reference evidence="1 2" key="1">
    <citation type="journal article" date="2019" name="Commun. Biol.">
        <title>The bagworm genome reveals a unique fibroin gene that provides high tensile strength.</title>
        <authorList>
            <person name="Kono N."/>
            <person name="Nakamura H."/>
            <person name="Ohtoshi R."/>
            <person name="Tomita M."/>
            <person name="Numata K."/>
            <person name="Arakawa K."/>
        </authorList>
    </citation>
    <scope>NUCLEOTIDE SEQUENCE [LARGE SCALE GENOMIC DNA]</scope>
</reference>
<evidence type="ECO:0000313" key="1">
    <source>
        <dbReference type="EMBL" id="GBP45008.1"/>
    </source>
</evidence>
<name>A0A4C1W131_EUMVA</name>
<accession>A0A4C1W131</accession>
<dbReference type="AlphaFoldDB" id="A0A4C1W131"/>
<evidence type="ECO:0000313" key="2">
    <source>
        <dbReference type="Proteomes" id="UP000299102"/>
    </source>
</evidence>
<protein>
    <submittedName>
        <fullName evidence="1">Uncharacterized protein</fullName>
    </submittedName>
</protein>
<keyword evidence="2" id="KW-1185">Reference proteome</keyword>
<proteinExistence type="predicted"/>
<gene>
    <name evidence="1" type="ORF">EVAR_33437_1</name>
</gene>
<sequence>MYRSAQFYCKTYGALRVIKLNVSLAPDCVSEMQIVCAFPARSNYPAAAGARAAIAAGFETQLTNCKEIDASQAEPLGRSCLSIVTRSRSHARHVRMSHAFSCVEPAFINL</sequence>
<dbReference type="EMBL" id="BGZK01000462">
    <property type="protein sequence ID" value="GBP45008.1"/>
    <property type="molecule type" value="Genomic_DNA"/>
</dbReference>
<comment type="caution">
    <text evidence="1">The sequence shown here is derived from an EMBL/GenBank/DDBJ whole genome shotgun (WGS) entry which is preliminary data.</text>
</comment>